<dbReference type="InterPro" id="IPR019734">
    <property type="entry name" value="TPR_rpt"/>
</dbReference>
<evidence type="ECO:0000313" key="4">
    <source>
        <dbReference type="Proteomes" id="UP001319200"/>
    </source>
</evidence>
<name>A0AAP2DR42_9BACT</name>
<dbReference type="EMBL" id="JAHESF010000054">
    <property type="protein sequence ID" value="MBT1701010.1"/>
    <property type="molecule type" value="Genomic_DNA"/>
</dbReference>
<protein>
    <submittedName>
        <fullName evidence="3">DUF2911 domain-containing protein</fullName>
    </submittedName>
</protein>
<dbReference type="PROSITE" id="PS50005">
    <property type="entry name" value="TPR"/>
    <property type="match status" value="1"/>
</dbReference>
<feature type="signal peptide" evidence="2">
    <location>
        <begin position="1"/>
        <end position="24"/>
    </location>
</feature>
<dbReference type="Pfam" id="PF13181">
    <property type="entry name" value="TPR_8"/>
    <property type="match status" value="1"/>
</dbReference>
<dbReference type="SMART" id="SM00028">
    <property type="entry name" value="TPR"/>
    <property type="match status" value="2"/>
</dbReference>
<sequence length="362" mass="39767">MKNRILQGVVPALIFVLVSMQVLAQGITTPRTASPAATVSQTIGISTVTVKYSRPSVKGREVWGALVPYGWNVQGFGAGREAPWRAGANENTVIEFSHPAKVEGQTVPAGSYGLFFVINKDNSGEVILSKDYRSWGSFWYDPKNDQLRSKIQVRATPHTELLTFDFINPTKTTAELVLNWEKKQFPVKIEFAVDDIVMANATEELKGTTGFTPQGYTSAANYALQNKVNLEKGLAWIDQAIAQNKTFATLNTKAGLLKLTGKTEEGDKIMKDAMAIATETDLNNYGYQLLNNGENDKAIEILTIVTERFPKSANAWDSLGEAYAIKGDKTNAVKNFKKSLSLNPPANVRANSEKYLKQFGAM</sequence>
<keyword evidence="4" id="KW-1185">Reference proteome</keyword>
<dbReference type="Pfam" id="PF11138">
    <property type="entry name" value="DUF2911"/>
    <property type="match status" value="1"/>
</dbReference>
<organism evidence="3 4">
    <name type="scientific">Chryseosolibacter histidini</name>
    <dbReference type="NCBI Taxonomy" id="2782349"/>
    <lineage>
        <taxon>Bacteria</taxon>
        <taxon>Pseudomonadati</taxon>
        <taxon>Bacteroidota</taxon>
        <taxon>Cytophagia</taxon>
        <taxon>Cytophagales</taxon>
        <taxon>Chryseotaleaceae</taxon>
        <taxon>Chryseosolibacter</taxon>
    </lineage>
</organism>
<dbReference type="InterPro" id="IPR021314">
    <property type="entry name" value="DUF2911"/>
</dbReference>
<feature type="repeat" description="TPR" evidence="1">
    <location>
        <begin position="313"/>
        <end position="346"/>
    </location>
</feature>
<proteinExistence type="predicted"/>
<dbReference type="InterPro" id="IPR011990">
    <property type="entry name" value="TPR-like_helical_dom_sf"/>
</dbReference>
<dbReference type="Proteomes" id="UP001319200">
    <property type="component" value="Unassembled WGS sequence"/>
</dbReference>
<evidence type="ECO:0000256" key="2">
    <source>
        <dbReference type="SAM" id="SignalP"/>
    </source>
</evidence>
<feature type="chain" id="PRO_5042973864" evidence="2">
    <location>
        <begin position="25"/>
        <end position="362"/>
    </location>
</feature>
<gene>
    <name evidence="3" type="ORF">KK083_29220</name>
</gene>
<dbReference type="Gene3D" id="1.25.40.10">
    <property type="entry name" value="Tetratricopeptide repeat domain"/>
    <property type="match status" value="1"/>
</dbReference>
<keyword evidence="1" id="KW-0802">TPR repeat</keyword>
<dbReference type="PROSITE" id="PS50293">
    <property type="entry name" value="TPR_REGION"/>
    <property type="match status" value="1"/>
</dbReference>
<dbReference type="AlphaFoldDB" id="A0AAP2DR42"/>
<accession>A0AAP2DR42</accession>
<evidence type="ECO:0000256" key="1">
    <source>
        <dbReference type="PROSITE-ProRule" id="PRU00339"/>
    </source>
</evidence>
<dbReference type="RefSeq" id="WP_254169698.1">
    <property type="nucleotide sequence ID" value="NZ_JAHESF010000054.1"/>
</dbReference>
<keyword evidence="2" id="KW-0732">Signal</keyword>
<comment type="caution">
    <text evidence="3">The sequence shown here is derived from an EMBL/GenBank/DDBJ whole genome shotgun (WGS) entry which is preliminary data.</text>
</comment>
<reference evidence="3 4" key="1">
    <citation type="submission" date="2021-05" db="EMBL/GenBank/DDBJ databases">
        <title>A Polyphasic approach of four new species of the genus Ohtaekwangia: Ohtaekwangia histidinii sp. nov., Ohtaekwangia cretensis sp. nov., Ohtaekwangia indiensis sp. nov., Ohtaekwangia reichenbachii sp. nov. from diverse environment.</title>
        <authorList>
            <person name="Octaviana S."/>
        </authorList>
    </citation>
    <scope>NUCLEOTIDE SEQUENCE [LARGE SCALE GENOMIC DNA]</scope>
    <source>
        <strain evidence="3 4">PWU4</strain>
    </source>
</reference>
<evidence type="ECO:0000313" key="3">
    <source>
        <dbReference type="EMBL" id="MBT1701010.1"/>
    </source>
</evidence>
<dbReference type="SUPFAM" id="SSF48452">
    <property type="entry name" value="TPR-like"/>
    <property type="match status" value="1"/>
</dbReference>